<dbReference type="Proteomes" id="UP000178127">
    <property type="component" value="Unassembled WGS sequence"/>
</dbReference>
<dbReference type="Gene3D" id="2.120.10.30">
    <property type="entry name" value="TolB, C-terminal domain"/>
    <property type="match status" value="1"/>
</dbReference>
<dbReference type="PANTHER" id="PTHR19328:SF13">
    <property type="entry name" value="HIPL1 PROTEIN"/>
    <property type="match status" value="1"/>
</dbReference>
<protein>
    <recommendedName>
        <fullName evidence="2">Glucose/Sorbosone dehydrogenase domain-containing protein</fullName>
    </recommendedName>
</protein>
<feature type="transmembrane region" description="Helical" evidence="1">
    <location>
        <begin position="6"/>
        <end position="26"/>
    </location>
</feature>
<dbReference type="Pfam" id="PF07995">
    <property type="entry name" value="GSDH"/>
    <property type="match status" value="1"/>
</dbReference>
<dbReference type="InterPro" id="IPR011041">
    <property type="entry name" value="Quinoprot_gluc/sorb_DH_b-prop"/>
</dbReference>
<evidence type="ECO:0000256" key="1">
    <source>
        <dbReference type="SAM" id="Phobius"/>
    </source>
</evidence>
<accession>A0A1F4V7S7</accession>
<evidence type="ECO:0000313" key="3">
    <source>
        <dbReference type="EMBL" id="OGC53252.1"/>
    </source>
</evidence>
<organism evidence="3 4">
    <name type="scientific">candidate division WWE3 bacterium RIFCSPHIGHO2_02_FULL_38_14</name>
    <dbReference type="NCBI Taxonomy" id="1802620"/>
    <lineage>
        <taxon>Bacteria</taxon>
        <taxon>Katanobacteria</taxon>
    </lineage>
</organism>
<evidence type="ECO:0000259" key="2">
    <source>
        <dbReference type="Pfam" id="PF07995"/>
    </source>
</evidence>
<dbReference type="InterPro" id="IPR012938">
    <property type="entry name" value="Glc/Sorbosone_DH"/>
</dbReference>
<reference evidence="3 4" key="1">
    <citation type="journal article" date="2016" name="Nat. Commun.">
        <title>Thousands of microbial genomes shed light on interconnected biogeochemical processes in an aquifer system.</title>
        <authorList>
            <person name="Anantharaman K."/>
            <person name="Brown C.T."/>
            <person name="Hug L.A."/>
            <person name="Sharon I."/>
            <person name="Castelle C.J."/>
            <person name="Probst A.J."/>
            <person name="Thomas B.C."/>
            <person name="Singh A."/>
            <person name="Wilkins M.J."/>
            <person name="Karaoz U."/>
            <person name="Brodie E.L."/>
            <person name="Williams K.H."/>
            <person name="Hubbard S.S."/>
            <person name="Banfield J.F."/>
        </authorList>
    </citation>
    <scope>NUCLEOTIDE SEQUENCE [LARGE SCALE GENOMIC DNA]</scope>
</reference>
<dbReference type="InterPro" id="IPR011042">
    <property type="entry name" value="6-blade_b-propeller_TolB-like"/>
</dbReference>
<proteinExistence type="predicted"/>
<comment type="caution">
    <text evidence="3">The sequence shown here is derived from an EMBL/GenBank/DDBJ whole genome shotgun (WGS) entry which is preliminary data.</text>
</comment>
<dbReference type="SUPFAM" id="SSF50952">
    <property type="entry name" value="Soluble quinoprotein glucose dehydrogenase"/>
    <property type="match status" value="1"/>
</dbReference>
<dbReference type="STRING" id="1802620.A3D91_02440"/>
<feature type="domain" description="Glucose/Sorbosone dehydrogenase" evidence="2">
    <location>
        <begin position="82"/>
        <end position="396"/>
    </location>
</feature>
<keyword evidence="1" id="KW-0812">Transmembrane</keyword>
<dbReference type="EMBL" id="MEVD01000015">
    <property type="protein sequence ID" value="OGC53252.1"/>
    <property type="molecule type" value="Genomic_DNA"/>
</dbReference>
<keyword evidence="1" id="KW-0472">Membrane</keyword>
<dbReference type="PANTHER" id="PTHR19328">
    <property type="entry name" value="HEDGEHOG-INTERACTING PROTEIN"/>
    <property type="match status" value="1"/>
</dbReference>
<keyword evidence="1" id="KW-1133">Transmembrane helix</keyword>
<dbReference type="AlphaFoldDB" id="A0A1F4V7S7"/>
<gene>
    <name evidence="3" type="ORF">A3D91_02440</name>
</gene>
<sequence>MTNTPHIKLILITIVTILLAGIVLFIEKYLGNTGSISILRINENGGISFVPLENTELAIKTVTDKQSENKVDYKIQEIAKNLDVPWSIAFTADKRTLVTERKGNIRVLENTILKTQPLITINDVVTGDEEGLMGLAVDPDYDNNKYIYACYAYLEVNNMYDKVLRLIDNGESAEIDRILIEKIPAARYHAGCRLKFGPDGKLYITTGDALNKDQAQDLKSLGGKILRIERDGSIPDDNPFIDSPVYTYGHRNPQGIEWNKSTGLMVSTEHGPSGTDGPGGGDEINIINPGKNYGWPLVSHEGTLSGTESPKMVFTPAVAPASALMYSGKLFPQFKDKLFFGGLRGEGVYVVSFSEEEPEKVETYVKLKNLNFGRIRDIVESPSGEIWFTTSNTDGRGNVRDGDDKIYRLSL</sequence>
<name>A0A1F4V7S7_UNCKA</name>
<evidence type="ECO:0000313" key="4">
    <source>
        <dbReference type="Proteomes" id="UP000178127"/>
    </source>
</evidence>